<proteinExistence type="predicted"/>
<gene>
    <name evidence="1" type="ORF">V1478_002298</name>
</gene>
<comment type="caution">
    <text evidence="1">The sequence shown here is derived from an EMBL/GenBank/DDBJ whole genome shotgun (WGS) entry which is preliminary data.</text>
</comment>
<organism evidence="1 2">
    <name type="scientific">Vespula squamosa</name>
    <name type="common">Southern yellow jacket</name>
    <name type="synonym">Wasp</name>
    <dbReference type="NCBI Taxonomy" id="30214"/>
    <lineage>
        <taxon>Eukaryota</taxon>
        <taxon>Metazoa</taxon>
        <taxon>Ecdysozoa</taxon>
        <taxon>Arthropoda</taxon>
        <taxon>Hexapoda</taxon>
        <taxon>Insecta</taxon>
        <taxon>Pterygota</taxon>
        <taxon>Neoptera</taxon>
        <taxon>Endopterygota</taxon>
        <taxon>Hymenoptera</taxon>
        <taxon>Apocrita</taxon>
        <taxon>Aculeata</taxon>
        <taxon>Vespoidea</taxon>
        <taxon>Vespidae</taxon>
        <taxon>Vespinae</taxon>
        <taxon>Vespula</taxon>
    </lineage>
</organism>
<evidence type="ECO:0000313" key="2">
    <source>
        <dbReference type="Proteomes" id="UP001607302"/>
    </source>
</evidence>
<accession>A0ABD2BWD2</accession>
<protein>
    <submittedName>
        <fullName evidence="1">Uncharacterized protein</fullName>
    </submittedName>
</protein>
<sequence length="124" mass="14242">MGQLLLEAEKRKVGRQSGSVQSQTPNRYFYEGYKVPESSIDGSKGANLRMKTVIKRPLGDVFQNPFAEILWCPFFTQMFFITYIQAKILKKSVLTSSGYSTKLNEASILYHRINLRLSYKVTFT</sequence>
<name>A0ABD2BWD2_VESSQ</name>
<dbReference type="AlphaFoldDB" id="A0ABD2BWD2"/>
<dbReference type="EMBL" id="JAUDFV010000043">
    <property type="protein sequence ID" value="KAL2736919.1"/>
    <property type="molecule type" value="Genomic_DNA"/>
</dbReference>
<reference evidence="1 2" key="1">
    <citation type="journal article" date="2024" name="Ann. Entomol. Soc. Am.">
        <title>Genomic analyses of the southern and eastern yellowjacket wasps (Hymenoptera: Vespidae) reveal evolutionary signatures of social life.</title>
        <authorList>
            <person name="Catto M.A."/>
            <person name="Caine P.B."/>
            <person name="Orr S.E."/>
            <person name="Hunt B.G."/>
            <person name="Goodisman M.A.D."/>
        </authorList>
    </citation>
    <scope>NUCLEOTIDE SEQUENCE [LARGE SCALE GENOMIC DNA]</scope>
    <source>
        <strain evidence="1">233</strain>
        <tissue evidence="1">Head and thorax</tissue>
    </source>
</reference>
<dbReference type="Proteomes" id="UP001607302">
    <property type="component" value="Unassembled WGS sequence"/>
</dbReference>
<evidence type="ECO:0000313" key="1">
    <source>
        <dbReference type="EMBL" id="KAL2736919.1"/>
    </source>
</evidence>
<keyword evidence="2" id="KW-1185">Reference proteome</keyword>